<dbReference type="Proteomes" id="UP000235661">
    <property type="component" value="Unassembled WGS sequence"/>
</dbReference>
<accession>A0A2N6Q8K7</accession>
<comment type="caution">
    <text evidence="1">The sequence shown here is derived from an EMBL/GenBank/DDBJ whole genome shotgun (WGS) entry which is preliminary data.</text>
</comment>
<protein>
    <submittedName>
        <fullName evidence="1">Uncharacterized protein</fullName>
    </submittedName>
</protein>
<dbReference type="EMBL" id="PNGI01000001">
    <property type="protein sequence ID" value="PMC11345.1"/>
    <property type="molecule type" value="Genomic_DNA"/>
</dbReference>
<organism evidence="1 2">
    <name type="scientific">Hoylesella timonensis</name>
    <dbReference type="NCBI Taxonomy" id="386414"/>
    <lineage>
        <taxon>Bacteria</taxon>
        <taxon>Pseudomonadati</taxon>
        <taxon>Bacteroidota</taxon>
        <taxon>Bacteroidia</taxon>
        <taxon>Bacteroidales</taxon>
        <taxon>Prevotellaceae</taxon>
        <taxon>Hoylesella</taxon>
    </lineage>
</organism>
<name>A0A2N6Q8K7_9BACT</name>
<sequence length="69" mass="8247">MPYPLVTFNKYCIDTNKKANSFIHDCSLLYDYLMALNERTNREFYPPTNLSFEVVKNRTKGLQYSSQKW</sequence>
<dbReference type="AlphaFoldDB" id="A0A2N6Q8K7"/>
<reference evidence="1 2" key="1">
    <citation type="submission" date="2017-09" db="EMBL/GenBank/DDBJ databases">
        <title>Bacterial strain isolated from the female urinary microbiota.</title>
        <authorList>
            <person name="Thomas-White K."/>
            <person name="Kumar N."/>
            <person name="Forster S."/>
            <person name="Putonti C."/>
            <person name="Lawley T."/>
            <person name="Wolfe A.J."/>
        </authorList>
    </citation>
    <scope>NUCLEOTIDE SEQUENCE [LARGE SCALE GENOMIC DNA]</scope>
    <source>
        <strain evidence="1 2">UMB0818</strain>
    </source>
</reference>
<evidence type="ECO:0000313" key="1">
    <source>
        <dbReference type="EMBL" id="PMC11345.1"/>
    </source>
</evidence>
<proteinExistence type="predicted"/>
<gene>
    <name evidence="1" type="ORF">CJ232_00925</name>
</gene>
<evidence type="ECO:0000313" key="2">
    <source>
        <dbReference type="Proteomes" id="UP000235661"/>
    </source>
</evidence>